<keyword evidence="4" id="KW-1185">Reference proteome</keyword>
<keyword evidence="2" id="KW-0472">Membrane</keyword>
<feature type="transmembrane region" description="Helical" evidence="2">
    <location>
        <begin position="16"/>
        <end position="34"/>
    </location>
</feature>
<dbReference type="EMBL" id="CP106753">
    <property type="protein sequence ID" value="UXY16810.1"/>
    <property type="molecule type" value="Genomic_DNA"/>
</dbReference>
<gene>
    <name evidence="3" type="ORF">N8I74_07265</name>
</gene>
<evidence type="ECO:0000256" key="1">
    <source>
        <dbReference type="SAM" id="MobiDB-lite"/>
    </source>
</evidence>
<proteinExistence type="predicted"/>
<keyword evidence="2" id="KW-1133">Transmembrane helix</keyword>
<dbReference type="RefSeq" id="WP_263126212.1">
    <property type="nucleotide sequence ID" value="NZ_CP106753.1"/>
</dbReference>
<dbReference type="InterPro" id="IPR014717">
    <property type="entry name" value="Transl_elong_EF1B/ribsomal_bS6"/>
</dbReference>
<evidence type="ECO:0008006" key="5">
    <source>
        <dbReference type="Google" id="ProtNLM"/>
    </source>
</evidence>
<name>A0ABY6DR07_9NEIS</name>
<dbReference type="Proteomes" id="UP001061302">
    <property type="component" value="Chromosome"/>
</dbReference>
<sequence length="174" mass="19552">MNAKQLTWHARQWSRHAGILGLVGGALLLGALFIQRQEVVPFERDLLEREQKLEENQRSLRQPAATPASAVEQAALNPPESFTEFLRRASQIAGRNRLSVLQSEYKMVSEGGGHLVRYGLQFPANGRYPDVRGFIADLEKLPGVRVEAISMSRLQIGDELLSIQMQLSYLTEVR</sequence>
<accession>A0ABY6DR07</accession>
<keyword evidence="2" id="KW-0812">Transmembrane</keyword>
<reference evidence="3" key="1">
    <citation type="submission" date="2022-10" db="EMBL/GenBank/DDBJ databases">
        <title>Chitiniphilus purpureus sp. nov., a novel chitin-degrading bacterium isolated from crawfish pond sediment.</title>
        <authorList>
            <person name="Li K."/>
        </authorList>
    </citation>
    <scope>NUCLEOTIDE SEQUENCE</scope>
    <source>
        <strain evidence="3">CD1</strain>
    </source>
</reference>
<evidence type="ECO:0000256" key="2">
    <source>
        <dbReference type="SAM" id="Phobius"/>
    </source>
</evidence>
<dbReference type="Gene3D" id="3.30.70.60">
    <property type="match status" value="1"/>
</dbReference>
<organism evidence="3 4">
    <name type="scientific">Chitiniphilus purpureus</name>
    <dbReference type="NCBI Taxonomy" id="2981137"/>
    <lineage>
        <taxon>Bacteria</taxon>
        <taxon>Pseudomonadati</taxon>
        <taxon>Pseudomonadota</taxon>
        <taxon>Betaproteobacteria</taxon>
        <taxon>Neisseriales</taxon>
        <taxon>Chitinibacteraceae</taxon>
        <taxon>Chitiniphilus</taxon>
    </lineage>
</organism>
<protein>
    <recommendedName>
        <fullName evidence="5">Pilus assembly protein PilO</fullName>
    </recommendedName>
</protein>
<evidence type="ECO:0000313" key="3">
    <source>
        <dbReference type="EMBL" id="UXY16810.1"/>
    </source>
</evidence>
<feature type="region of interest" description="Disordered" evidence="1">
    <location>
        <begin position="54"/>
        <end position="73"/>
    </location>
</feature>
<evidence type="ECO:0000313" key="4">
    <source>
        <dbReference type="Proteomes" id="UP001061302"/>
    </source>
</evidence>